<reference evidence="7 8" key="1">
    <citation type="journal article" date="2022" name="Gigascience">
        <title>A chromosome-level genome assembly and annotation of the desert horned lizard, Phrynosoma platyrhinos, provides insight into chromosomal rearrangements among reptiles.</title>
        <authorList>
            <person name="Koochekian N."/>
            <person name="Ascanio A."/>
            <person name="Farleigh K."/>
            <person name="Card D.C."/>
            <person name="Schield D.R."/>
            <person name="Castoe T.A."/>
            <person name="Jezkova T."/>
        </authorList>
    </citation>
    <scope>NUCLEOTIDE SEQUENCE [LARGE SCALE GENOMIC DNA]</scope>
    <source>
        <strain evidence="7">NK-2021</strain>
    </source>
</reference>
<dbReference type="Gene3D" id="2.30.30.140">
    <property type="match status" value="1"/>
</dbReference>
<feature type="region of interest" description="Disordered" evidence="4">
    <location>
        <begin position="166"/>
        <end position="227"/>
    </location>
</feature>
<evidence type="ECO:0000256" key="1">
    <source>
        <dbReference type="ARBA" id="ARBA00022723"/>
    </source>
</evidence>
<feature type="compositionally biased region" description="Basic and acidic residues" evidence="4">
    <location>
        <begin position="577"/>
        <end position="591"/>
    </location>
</feature>
<evidence type="ECO:0000313" key="8">
    <source>
        <dbReference type="Proteomes" id="UP000826234"/>
    </source>
</evidence>
<feature type="compositionally biased region" description="Basic residues" evidence="4">
    <location>
        <begin position="63"/>
        <end position="77"/>
    </location>
</feature>
<feature type="domain" description="CW-type" evidence="6">
    <location>
        <begin position="249"/>
        <end position="308"/>
    </location>
</feature>
<dbReference type="PANTHER" id="PTHR15999">
    <property type="entry name" value="ZINC FINGER CW-TYPE PWWP DOMAIN PROTEIN 1"/>
    <property type="match status" value="1"/>
</dbReference>
<evidence type="ECO:0000256" key="4">
    <source>
        <dbReference type="SAM" id="MobiDB-lite"/>
    </source>
</evidence>
<evidence type="ECO:0000256" key="3">
    <source>
        <dbReference type="ARBA" id="ARBA00022833"/>
    </source>
</evidence>
<organism evidence="7 8">
    <name type="scientific">Phrynosoma platyrhinos</name>
    <name type="common">Desert horned lizard</name>
    <dbReference type="NCBI Taxonomy" id="52577"/>
    <lineage>
        <taxon>Eukaryota</taxon>
        <taxon>Metazoa</taxon>
        <taxon>Chordata</taxon>
        <taxon>Craniata</taxon>
        <taxon>Vertebrata</taxon>
        <taxon>Euteleostomi</taxon>
        <taxon>Lepidosauria</taxon>
        <taxon>Squamata</taxon>
        <taxon>Bifurcata</taxon>
        <taxon>Unidentata</taxon>
        <taxon>Episquamata</taxon>
        <taxon>Toxicofera</taxon>
        <taxon>Iguania</taxon>
        <taxon>Phrynosomatidae</taxon>
        <taxon>Phrynosomatinae</taxon>
        <taxon>Phrynosoma</taxon>
    </lineage>
</organism>
<feature type="compositionally biased region" description="Basic and acidic residues" evidence="4">
    <location>
        <begin position="198"/>
        <end position="216"/>
    </location>
</feature>
<dbReference type="InterPro" id="IPR011124">
    <property type="entry name" value="Znf_CW"/>
</dbReference>
<keyword evidence="8" id="KW-1185">Reference proteome</keyword>
<sequence length="619" mass="69559">MFLMFSELKKMSKKVFAPPVAKSCHVSLTKAKLGELPGEQKDPEAKGISALLSHAAGDGVATKHMKAAKPPNRRPKRGTNSTEEEPRCKNNLDKTKEEGECCYSSVGVRLAVLMDLVPERFFGTLQLLQKHFPPKETLKVSLATKKGVSRNKREEKSKALLLEAEREHEFRMKKPSKLSASKNRKGENNSFGCKRKAKQIDEKPEADNGGCKENRKGAPKKKVQGNAPVVIDLEEMQQEEKADGGSSGSELNPPWWFIAWAQCSYPNCEKWRRLSSDVDPLVLPEDWSCSQNPDRQYNSCSIPEETCSGSEDEVVYALYFPGSLVWAKQYGYPWWPGIIEPDPDSGDYLLFSSQTDLLPSKYHVTFFGNSVTRAWISASMLRNFGESNMERSGLAKLRRKDDKRNFKTALKMAKEAEQINIQVKAGNAVHFCFTALVHQLISSFSPSLDQERIRMFGFHSRFSERASPQDVQDHVTIICTSRAKKRAQGSEGENKNPATLNKSQEKLLPGIPVMKPDVNSKKKIMTKCFRKSFSVPQHKNNKAKHLSSCTDSSATDLALSSYPNKRDSLNDFFPMAESKDAESLEETRKSVAFDQDGEETFSSQEMDCSKDFSLVLFED</sequence>
<proteinExistence type="predicted"/>
<dbReference type="Proteomes" id="UP000826234">
    <property type="component" value="Unassembled WGS sequence"/>
</dbReference>
<keyword evidence="3" id="KW-0862">Zinc</keyword>
<dbReference type="SUPFAM" id="SSF63748">
    <property type="entry name" value="Tudor/PWWP/MBT"/>
    <property type="match status" value="1"/>
</dbReference>
<comment type="caution">
    <text evidence="7">The sequence shown here is derived from an EMBL/GenBank/DDBJ whole genome shotgun (WGS) entry which is preliminary data.</text>
</comment>
<name>A0ABQ7T951_PHRPL</name>
<dbReference type="InterPro" id="IPR042778">
    <property type="entry name" value="ZCWPW1/ZCWPW2"/>
</dbReference>
<feature type="region of interest" description="Disordered" evidence="4">
    <location>
        <begin position="482"/>
        <end position="503"/>
    </location>
</feature>
<feature type="region of interest" description="Disordered" evidence="4">
    <location>
        <begin position="577"/>
        <end position="605"/>
    </location>
</feature>
<feature type="domain" description="PWWP" evidence="5">
    <location>
        <begin position="321"/>
        <end position="387"/>
    </location>
</feature>
<keyword evidence="1" id="KW-0479">Metal-binding</keyword>
<accession>A0ABQ7T951</accession>
<dbReference type="Pfam" id="PF07496">
    <property type="entry name" value="zf-CW"/>
    <property type="match status" value="1"/>
</dbReference>
<dbReference type="InterPro" id="IPR000313">
    <property type="entry name" value="PWWP_dom"/>
</dbReference>
<feature type="region of interest" description="Disordered" evidence="4">
    <location>
        <begin position="60"/>
        <end position="91"/>
    </location>
</feature>
<protein>
    <recommendedName>
        <fullName evidence="9">Zinc finger CW-type PWWP domain protein 1</fullName>
    </recommendedName>
</protein>
<keyword evidence="2" id="KW-0863">Zinc-finger</keyword>
<dbReference type="SMART" id="SM00293">
    <property type="entry name" value="PWWP"/>
    <property type="match status" value="1"/>
</dbReference>
<evidence type="ECO:0000259" key="5">
    <source>
        <dbReference type="PROSITE" id="PS50812"/>
    </source>
</evidence>
<dbReference type="PANTHER" id="PTHR15999:SF2">
    <property type="entry name" value="ZINC FINGER CW-TYPE PWWP DOMAIN PROTEIN 1"/>
    <property type="match status" value="1"/>
</dbReference>
<dbReference type="PROSITE" id="PS51050">
    <property type="entry name" value="ZF_CW"/>
    <property type="match status" value="1"/>
</dbReference>
<evidence type="ECO:0000259" key="6">
    <source>
        <dbReference type="PROSITE" id="PS51050"/>
    </source>
</evidence>
<evidence type="ECO:0000256" key="2">
    <source>
        <dbReference type="ARBA" id="ARBA00022771"/>
    </source>
</evidence>
<dbReference type="CDD" id="cd20145">
    <property type="entry name" value="PWWP_ZCWPW1"/>
    <property type="match status" value="1"/>
</dbReference>
<gene>
    <name evidence="7" type="ORF">JD844_000776</name>
</gene>
<evidence type="ECO:0000313" key="7">
    <source>
        <dbReference type="EMBL" id="KAH0626062.1"/>
    </source>
</evidence>
<dbReference type="Gene3D" id="3.30.40.100">
    <property type="match status" value="1"/>
</dbReference>
<dbReference type="Pfam" id="PF00855">
    <property type="entry name" value="PWWP"/>
    <property type="match status" value="1"/>
</dbReference>
<dbReference type="EMBL" id="JAIPUX010000521">
    <property type="protein sequence ID" value="KAH0626062.1"/>
    <property type="molecule type" value="Genomic_DNA"/>
</dbReference>
<evidence type="ECO:0008006" key="9">
    <source>
        <dbReference type="Google" id="ProtNLM"/>
    </source>
</evidence>
<dbReference type="PROSITE" id="PS50812">
    <property type="entry name" value="PWWP"/>
    <property type="match status" value="1"/>
</dbReference>